<dbReference type="GO" id="GO:0006355">
    <property type="term" value="P:regulation of DNA-templated transcription"/>
    <property type="evidence" value="ECO:0007669"/>
    <property type="project" value="UniProtKB-UniRule"/>
</dbReference>
<dbReference type="HAMAP" id="MF_04006">
    <property type="entry name" value="HPV_E6"/>
    <property type="match status" value="1"/>
</dbReference>
<comment type="caution">
    <text evidence="16">Lacks conserved residue(s) required for the propagation of feature annotation.</text>
</comment>
<evidence type="ECO:0000256" key="16">
    <source>
        <dbReference type="HAMAP-Rule" id="MF_04006"/>
    </source>
</evidence>
<evidence type="ECO:0000256" key="12">
    <source>
        <dbReference type="ARBA" id="ARBA00023163"/>
    </source>
</evidence>
<evidence type="ECO:0000256" key="6">
    <source>
        <dbReference type="ARBA" id="ARBA00022723"/>
    </source>
</evidence>
<dbReference type="GO" id="GO:0030430">
    <property type="term" value="C:host cell cytoplasm"/>
    <property type="evidence" value="ECO:0007669"/>
    <property type="project" value="UniProtKB-SubCell"/>
</dbReference>
<evidence type="ECO:0000256" key="2">
    <source>
        <dbReference type="ARBA" id="ARBA00022518"/>
    </source>
</evidence>
<evidence type="ECO:0000256" key="13">
    <source>
        <dbReference type="ARBA" id="ARBA00023200"/>
    </source>
</evidence>
<keyword evidence="4 16" id="KW-0945">Host-virus interaction</keyword>
<comment type="function">
    <text evidence="16">Plays a major role in the induction and maintenance of cellular transformation. E6 associates with host UBE3A/E6-AP ubiquitin-protein ligase and modulates its activity. Protects host keratinocytes from apoptosis by mediating the degradation of host BAK1. May also inhibit host immune response.</text>
</comment>
<dbReference type="Proteomes" id="UP000290157">
    <property type="component" value="Segment"/>
</dbReference>
<keyword evidence="15 16" id="KW-1119">Modulation of host cell apoptosis by virus</keyword>
<evidence type="ECO:0000313" key="18">
    <source>
        <dbReference type="EMBL" id="AXN57287.1"/>
    </source>
</evidence>
<dbReference type="EMBL" id="MG837558">
    <property type="protein sequence ID" value="AXN57287.1"/>
    <property type="molecule type" value="Genomic_DNA"/>
</dbReference>
<dbReference type="InterPro" id="IPR001334">
    <property type="entry name" value="E6"/>
</dbReference>
<keyword evidence="12 16" id="KW-0804">Transcription</keyword>
<accession>A0A385AH96</accession>
<evidence type="ECO:0000256" key="1">
    <source>
        <dbReference type="ARBA" id="ARBA00006346"/>
    </source>
</evidence>
<keyword evidence="7 16" id="KW-0863">Zinc-finger</keyword>
<dbReference type="KEGG" id="vg:41702616"/>
<dbReference type="GO" id="GO:0003677">
    <property type="term" value="F:DNA binding"/>
    <property type="evidence" value="ECO:0007669"/>
    <property type="project" value="UniProtKB-UniRule"/>
</dbReference>
<keyword evidence="9 16" id="KW-0805">Transcription regulation</keyword>
<keyword evidence="13 16" id="KW-1035">Host cytoplasm</keyword>
<proteinExistence type="inferred from homology"/>
<evidence type="ECO:0000256" key="5">
    <source>
        <dbReference type="ARBA" id="ARBA00022632"/>
    </source>
</evidence>
<evidence type="ECO:0000256" key="7">
    <source>
        <dbReference type="ARBA" id="ARBA00022771"/>
    </source>
</evidence>
<dbReference type="RefSeq" id="YP_009553625.1">
    <property type="nucleotide sequence ID" value="NC_040827.1"/>
</dbReference>
<keyword evidence="8 16" id="KW-0862">Zinc</keyword>
<organism evidence="18">
    <name type="scientific">Macaca mulatta papillomavirus 3</name>
    <dbReference type="NCBI Taxonomy" id="2294151"/>
    <lineage>
        <taxon>Viruses</taxon>
        <taxon>Monodnaviria</taxon>
        <taxon>Shotokuvirae</taxon>
        <taxon>Cossaviricota</taxon>
        <taxon>Papovaviricetes</taxon>
        <taxon>Zurhausenvirales</taxon>
        <taxon>Papillomaviridae</taxon>
        <taxon>primate papillomaviruses</taxon>
    </lineage>
</organism>
<dbReference type="GO" id="GO:0042025">
    <property type="term" value="C:host cell nucleus"/>
    <property type="evidence" value="ECO:0007669"/>
    <property type="project" value="UniProtKB-SubCell"/>
</dbReference>
<keyword evidence="10 16" id="KW-0238">DNA-binding</keyword>
<keyword evidence="3 16" id="KW-1048">Host nucleus</keyword>
<dbReference type="GeneID" id="41702616"/>
<evidence type="ECO:0000256" key="11">
    <source>
        <dbReference type="ARBA" id="ARBA00023159"/>
    </source>
</evidence>
<evidence type="ECO:0000256" key="4">
    <source>
        <dbReference type="ARBA" id="ARBA00022581"/>
    </source>
</evidence>
<comment type="similarity">
    <text evidence="1 16 17">Belongs to the papillomaviridae E6 protein family.</text>
</comment>
<feature type="zinc finger region" evidence="16">
    <location>
        <begin position="102"/>
        <end position="138"/>
    </location>
</feature>
<feature type="zinc finger region" evidence="16">
    <location>
        <begin position="29"/>
        <end position="65"/>
    </location>
</feature>
<evidence type="ECO:0000256" key="14">
    <source>
        <dbReference type="ARBA" id="ARBA00023280"/>
    </source>
</evidence>
<evidence type="ECO:0000256" key="15">
    <source>
        <dbReference type="ARBA" id="ARBA00023323"/>
    </source>
</evidence>
<dbReference type="Gene3D" id="3.30.240.40">
    <property type="entry name" value="E6 early regulatory protein"/>
    <property type="match status" value="2"/>
</dbReference>
<gene>
    <name evidence="16 18" type="primary">E6</name>
</gene>
<dbReference type="GO" id="GO:0008270">
    <property type="term" value="F:zinc ion binding"/>
    <property type="evidence" value="ECO:0007669"/>
    <property type="project" value="UniProtKB-KW"/>
</dbReference>
<name>A0A385AH96_9PAPI</name>
<dbReference type="GO" id="GO:0039648">
    <property type="term" value="P:symbiont-mediated perturbation of host ubiquitin-like protein modification"/>
    <property type="evidence" value="ECO:0007669"/>
    <property type="project" value="UniProtKB-UniRule"/>
</dbReference>
<dbReference type="GO" id="GO:0039502">
    <property type="term" value="P:symbiont-mediated suppression of host type I interferon-mediated signaling pathway"/>
    <property type="evidence" value="ECO:0007669"/>
    <property type="project" value="UniProtKB-UniRule"/>
</dbReference>
<dbReference type="GO" id="GO:0006351">
    <property type="term" value="P:DNA-templated transcription"/>
    <property type="evidence" value="ECO:0007669"/>
    <property type="project" value="UniProtKB-UniRule"/>
</dbReference>
<keyword evidence="5 16" id="KW-1090">Inhibition of host innate immune response by virus</keyword>
<sequence>MADRAAYPKNIFLLCKEFGLELQDLRLVCVFCANVLTDAEVVSYAYKELDVVWRKQYPFGACARCLLAAGILRQFRRWNYSAYSTTVEQETGQSVDTLFVRCYLCHKPLCHVEKAKHVEEQRRYHKIAGNWTGTCLQCWRRCMEPNLH</sequence>
<evidence type="ECO:0000256" key="10">
    <source>
        <dbReference type="ARBA" id="ARBA00023125"/>
    </source>
</evidence>
<dbReference type="GO" id="GO:0052170">
    <property type="term" value="P:symbiont-mediated suppression of host innate immune response"/>
    <property type="evidence" value="ECO:0007669"/>
    <property type="project" value="UniProtKB-KW"/>
</dbReference>
<protein>
    <recommendedName>
        <fullName evidence="16 17">Protein E6</fullName>
    </recommendedName>
</protein>
<dbReference type="SUPFAM" id="SSF161229">
    <property type="entry name" value="E6 C-terminal domain-like"/>
    <property type="match status" value="2"/>
</dbReference>
<evidence type="ECO:0000256" key="3">
    <source>
        <dbReference type="ARBA" id="ARBA00022562"/>
    </source>
</evidence>
<evidence type="ECO:0000256" key="8">
    <source>
        <dbReference type="ARBA" id="ARBA00022833"/>
    </source>
</evidence>
<dbReference type="Pfam" id="PF00518">
    <property type="entry name" value="E6"/>
    <property type="match status" value="1"/>
</dbReference>
<keyword evidence="2 16" id="KW-0244">Early protein</keyword>
<dbReference type="GO" id="GO:0052150">
    <property type="term" value="P:symbiont-mediated perturbation of host apoptosis"/>
    <property type="evidence" value="ECO:0007669"/>
    <property type="project" value="UniProtKB-KW"/>
</dbReference>
<keyword evidence="6 16" id="KW-0479">Metal-binding</keyword>
<keyword evidence="11 16" id="KW-0010">Activator</keyword>
<evidence type="ECO:0000256" key="9">
    <source>
        <dbReference type="ARBA" id="ARBA00023015"/>
    </source>
</evidence>
<dbReference type="InterPro" id="IPR038575">
    <property type="entry name" value="E6_sf"/>
</dbReference>
<keyword evidence="14 16" id="KW-0899">Viral immunoevasion</keyword>
<comment type="subunit">
    <text evidence="16">Forms homodimers. Interacts with ubiquitin-protein ligase UBE3A/E6-AP; this interaction stimulates UBE3A ubiquitin activity. Interacts with host BAK1.</text>
</comment>
<reference evidence="18" key="1">
    <citation type="submission" date="2018-01" db="EMBL/GenBank/DDBJ databases">
        <title>Diversity of papillomavirus in Rhesus macaques.</title>
        <authorList>
            <person name="Chen Z."/>
            <person name="Wong P.Y."/>
            <person name="Ho W."/>
            <person name="Chan P."/>
        </authorList>
    </citation>
    <scope>NUCLEOTIDE SEQUENCE [LARGE SCALE GENOMIC DNA]</scope>
    <source>
        <strain evidence="18">PM084S3c177403</strain>
    </source>
</reference>
<evidence type="ECO:0000256" key="17">
    <source>
        <dbReference type="RuleBase" id="RU363123"/>
    </source>
</evidence>
<comment type="subcellular location">
    <subcellularLocation>
        <location evidence="16 17">Host cytoplasm</location>
    </subcellularLocation>
    <subcellularLocation>
        <location evidence="16 17">Host nucleus</location>
    </subcellularLocation>
</comment>